<dbReference type="Gene3D" id="2.60.40.4270">
    <property type="entry name" value="Listeria-Bacteroides repeat domain"/>
    <property type="match status" value="1"/>
</dbReference>
<dbReference type="NCBIfam" id="TIGR01167">
    <property type="entry name" value="LPXTG_anchor"/>
    <property type="match status" value="1"/>
</dbReference>
<feature type="transmembrane region" description="Helical" evidence="7">
    <location>
        <begin position="520"/>
        <end position="539"/>
    </location>
</feature>
<feature type="compositionally biased region" description="Basic and acidic residues" evidence="6">
    <location>
        <begin position="43"/>
        <end position="53"/>
    </location>
</feature>
<dbReference type="PANTHER" id="PTHR45661">
    <property type="entry name" value="SURFACE ANTIGEN"/>
    <property type="match status" value="1"/>
</dbReference>
<evidence type="ECO:0000256" key="2">
    <source>
        <dbReference type="ARBA" id="ARBA00022512"/>
    </source>
</evidence>
<evidence type="ECO:0000256" key="1">
    <source>
        <dbReference type="ARBA" id="ARBA00004196"/>
    </source>
</evidence>
<dbReference type="InterPro" id="IPR013378">
    <property type="entry name" value="InlB-like_B-rpt"/>
</dbReference>
<comment type="subcellular location">
    <subcellularLocation>
        <location evidence="1">Cell envelope</location>
    </subcellularLocation>
</comment>
<proteinExistence type="predicted"/>
<evidence type="ECO:0000313" key="9">
    <source>
        <dbReference type="EMBL" id="UUI67828.1"/>
    </source>
</evidence>
<dbReference type="InterPro" id="IPR013783">
    <property type="entry name" value="Ig-like_fold"/>
</dbReference>
<dbReference type="InterPro" id="IPR026906">
    <property type="entry name" value="LRR_5"/>
</dbReference>
<dbReference type="Gene3D" id="3.80.10.10">
    <property type="entry name" value="Ribonuclease Inhibitor"/>
    <property type="match status" value="1"/>
</dbReference>
<dbReference type="Gene3D" id="2.60.40.10">
    <property type="entry name" value="Immunoglobulins"/>
    <property type="match status" value="1"/>
</dbReference>
<protein>
    <submittedName>
        <fullName evidence="9">Leucine-rich repeat protein</fullName>
    </submittedName>
</protein>
<name>A0ABY5KCS6_9ACTN</name>
<keyword evidence="7" id="KW-0812">Transmembrane</keyword>
<dbReference type="InterPro" id="IPR053139">
    <property type="entry name" value="Surface_bspA-like"/>
</dbReference>
<evidence type="ECO:0000256" key="4">
    <source>
        <dbReference type="ARBA" id="ARBA00022729"/>
    </source>
</evidence>
<dbReference type="Pfam" id="PF05345">
    <property type="entry name" value="He_PIG"/>
    <property type="match status" value="1"/>
</dbReference>
<dbReference type="Pfam" id="PF13306">
    <property type="entry name" value="LRR_5"/>
    <property type="match status" value="1"/>
</dbReference>
<keyword evidence="10" id="KW-1185">Reference proteome</keyword>
<sequence>MSGDVVTVEPQAQRSAPVPAADLPADTTPVPTEAEPSGPAPAADKRSAPREAFTRATTTAARAAISAVDADQNDFRWSVDGSTGTATIFGFAGARASSITIPDTIVSGGQTYPVTAIAREAFENAGLTSVVLPNQLRTLAFNAFKGNRLTSIDLPETVTYVGESAFYGNLLTSLVLPNSVTGVGFNSFGYNRITDLTLSTGLTSIDSMAFHANLLTSVTFPANITHIGEWSFEGNPFQTLNIPSTVQYIGPDAFYASTNPTLIVNVEGTGPIVSPRDNRGSFGSGGATIVPQCQYASQFDALWNGYTTARTRTVTYDLGGHGTPIADATPICNTTIHAPADPTDGDWAFTGWFDDVDLTVEHDFTAPVTEDTTVYAGWSALTAPTLTGRTTASFVAGEKGTWSPDTLDGSPAPTVTADNLPDGLAIDPDTGDIAGTPTVAGTTQVTLTASNGHGPDATLDLTLTVGAAAVTTPVVTTPEVTTPVVTTPVVTTPEVDPKEARPAADVSHGDGVLPSTGMDVTASMLAFGLLLTVMGLAVVRRGRTRSD</sequence>
<keyword evidence="4" id="KW-0732">Signal</keyword>
<dbReference type="Proteomes" id="UP001315860">
    <property type="component" value="Chromosome"/>
</dbReference>
<keyword evidence="5" id="KW-0572">Peptidoglycan-anchor</keyword>
<dbReference type="Pfam" id="PF00746">
    <property type="entry name" value="Gram_pos_anchor"/>
    <property type="match status" value="1"/>
</dbReference>
<evidence type="ECO:0000259" key="8">
    <source>
        <dbReference type="PROSITE" id="PS50847"/>
    </source>
</evidence>
<dbReference type="Pfam" id="PF09479">
    <property type="entry name" value="Flg_new"/>
    <property type="match status" value="1"/>
</dbReference>
<keyword evidence="3" id="KW-0964">Secreted</keyword>
<dbReference type="SUPFAM" id="SSF49313">
    <property type="entry name" value="Cadherin-like"/>
    <property type="match status" value="1"/>
</dbReference>
<dbReference type="InterPro" id="IPR042229">
    <property type="entry name" value="Listeria/Bacterioides_rpt_sf"/>
</dbReference>
<dbReference type="InterPro" id="IPR032675">
    <property type="entry name" value="LRR_dom_sf"/>
</dbReference>
<evidence type="ECO:0000256" key="7">
    <source>
        <dbReference type="SAM" id="Phobius"/>
    </source>
</evidence>
<keyword evidence="7" id="KW-1133">Transmembrane helix</keyword>
<accession>A0ABY5KCS6</accession>
<evidence type="ECO:0000256" key="6">
    <source>
        <dbReference type="SAM" id="MobiDB-lite"/>
    </source>
</evidence>
<gene>
    <name evidence="9" type="ORF">NP095_11545</name>
</gene>
<evidence type="ECO:0000313" key="10">
    <source>
        <dbReference type="Proteomes" id="UP001315860"/>
    </source>
</evidence>
<dbReference type="RefSeq" id="WP_232418747.1">
    <property type="nucleotide sequence ID" value="NZ_CP101990.1"/>
</dbReference>
<dbReference type="InterPro" id="IPR015919">
    <property type="entry name" value="Cadherin-like_sf"/>
</dbReference>
<keyword evidence="2" id="KW-0134">Cell wall</keyword>
<reference evidence="9 10" key="1">
    <citation type="submission" date="2022-07" db="EMBL/GenBank/DDBJ databases">
        <title>Novel species in genus Aeromicrobium.</title>
        <authorList>
            <person name="Ye L."/>
        </authorList>
    </citation>
    <scope>NUCLEOTIDE SEQUENCE [LARGE SCALE GENOMIC DNA]</scope>
    <source>
        <strain evidence="10">zg-Y50</strain>
    </source>
</reference>
<dbReference type="PROSITE" id="PS50847">
    <property type="entry name" value="GRAM_POS_ANCHORING"/>
    <property type="match status" value="1"/>
</dbReference>
<feature type="domain" description="Gram-positive cocci surface proteins LPxTG" evidence="8">
    <location>
        <begin position="513"/>
        <end position="547"/>
    </location>
</feature>
<feature type="region of interest" description="Disordered" evidence="6">
    <location>
        <begin position="1"/>
        <end position="54"/>
    </location>
</feature>
<evidence type="ECO:0000256" key="3">
    <source>
        <dbReference type="ARBA" id="ARBA00022525"/>
    </source>
</evidence>
<organism evidence="9 10">
    <name type="scientific">Aeromicrobium duanguangcaii</name>
    <dbReference type="NCBI Taxonomy" id="2968086"/>
    <lineage>
        <taxon>Bacteria</taxon>
        <taxon>Bacillati</taxon>
        <taxon>Actinomycetota</taxon>
        <taxon>Actinomycetes</taxon>
        <taxon>Propionibacteriales</taxon>
        <taxon>Nocardioidaceae</taxon>
        <taxon>Aeromicrobium</taxon>
    </lineage>
</organism>
<evidence type="ECO:0000256" key="5">
    <source>
        <dbReference type="ARBA" id="ARBA00023088"/>
    </source>
</evidence>
<keyword evidence="7" id="KW-0472">Membrane</keyword>
<dbReference type="EMBL" id="CP101990">
    <property type="protein sequence ID" value="UUI67828.1"/>
    <property type="molecule type" value="Genomic_DNA"/>
</dbReference>
<dbReference type="PANTHER" id="PTHR45661:SF3">
    <property type="entry name" value="IG-LIKE DOMAIN-CONTAINING PROTEIN"/>
    <property type="match status" value="1"/>
</dbReference>
<dbReference type="SUPFAM" id="SSF52058">
    <property type="entry name" value="L domain-like"/>
    <property type="match status" value="1"/>
</dbReference>
<dbReference type="InterPro" id="IPR019931">
    <property type="entry name" value="LPXTG_anchor"/>
</dbReference>